<dbReference type="Proteomes" id="UP001165986">
    <property type="component" value="Unassembled WGS sequence"/>
</dbReference>
<organism evidence="2 3">
    <name type="scientific">Komarekiella delphini-convector SJRDD-AB1</name>
    <dbReference type="NCBI Taxonomy" id="2593771"/>
    <lineage>
        <taxon>Bacteria</taxon>
        <taxon>Bacillati</taxon>
        <taxon>Cyanobacteriota</taxon>
        <taxon>Cyanophyceae</taxon>
        <taxon>Nostocales</taxon>
        <taxon>Nostocaceae</taxon>
        <taxon>Komarekiella</taxon>
        <taxon>Komarekiella delphini-convector</taxon>
    </lineage>
</organism>
<keyword evidence="3" id="KW-1185">Reference proteome</keyword>
<dbReference type="Pfam" id="PF10092">
    <property type="entry name" value="DUF2330"/>
    <property type="match status" value="1"/>
</dbReference>
<evidence type="ECO:0000313" key="2">
    <source>
        <dbReference type="EMBL" id="MBD6616110.1"/>
    </source>
</evidence>
<comment type="caution">
    <text evidence="2">The sequence shown here is derived from an EMBL/GenBank/DDBJ whole genome shotgun (WGS) entry which is preliminary data.</text>
</comment>
<name>A0AA40VQM3_9NOST</name>
<feature type="chain" id="PRO_5041273458" evidence="1">
    <location>
        <begin position="27"/>
        <end position="455"/>
    </location>
</feature>
<evidence type="ECO:0000256" key="1">
    <source>
        <dbReference type="SAM" id="SignalP"/>
    </source>
</evidence>
<gene>
    <name evidence="2" type="ORF">FNW02_09770</name>
</gene>
<dbReference type="InterPro" id="IPR016838">
    <property type="entry name" value="UCP026449"/>
</dbReference>
<reference evidence="2" key="1">
    <citation type="submission" date="2019-07" db="EMBL/GenBank/DDBJ databases">
        <title>Toxilogical consequences of a new and cryptic species of cyanobacteria (Komarekiella delphini-convector) recovered from the epidermis of a bottlenose dolphin and 1500 ft. in the air.</title>
        <authorList>
            <person name="Brown A.O."/>
            <person name="Dvorak P."/>
            <person name="Villanueva C.D."/>
            <person name="Foss A.J."/>
            <person name="Garvey A.D."/>
            <person name="Gibson Q.A."/>
            <person name="Johansen J.R."/>
            <person name="Casamatta D.A."/>
        </authorList>
    </citation>
    <scope>NUCLEOTIDE SEQUENCE</scope>
    <source>
        <strain evidence="2">SJRDD-AB1</strain>
    </source>
</reference>
<feature type="signal peptide" evidence="1">
    <location>
        <begin position="1"/>
        <end position="26"/>
    </location>
</feature>
<dbReference type="RefSeq" id="WP_191757352.1">
    <property type="nucleotide sequence ID" value="NZ_VJXY01000008.1"/>
</dbReference>
<protein>
    <submittedName>
        <fullName evidence="2">DUF2330 domain-containing protein</fullName>
    </submittedName>
</protein>
<accession>A0AA40VQM3</accession>
<proteinExistence type="predicted"/>
<sequence length="455" mass="51946">MKLFRVLMSLLLAVVAVLCFTPAAWAFCGFYVAKADTKLYNKASQVAIARDGDRTVLTMANDFQGEVKDFAMVIPVPTVLEKEQVRIAQPKIIERLDAFSAPRLVEYFDSDPCEPAYDRVMQAAPAPTAAAERGRTRGDASLGVTVEARFNVGEYDILILSAKESGGLETWLKRNGYKIPRGAKQLLQPYIRSSMKFFVAKVNLDKFEQSGYQFLRPLQISYQSPKFMLPIRLGMINASTEQDLIVYILSPKGEAEITNYRTVKIPSNTNIPLFVKDEFGEFYKSMFQTAYTKEDRKVGFLEYAWDMGNCDPCSAEPLTQEELKQAGVFWLDNNSSNVPISSGFRGSLPTSNVFITRLHIRYTRDKFPEDPTFQQTSNRESFQGRYILQHPFTGELQCQAGREYKRSLPKRFEQEAQTLAKLTNWNIQDIRKKMKLSVGNLTYSWWDNLLSWLRL</sequence>
<dbReference type="PIRSF" id="PIRSF026449">
    <property type="entry name" value="UCP026449"/>
    <property type="match status" value="1"/>
</dbReference>
<keyword evidence="1" id="KW-0732">Signal</keyword>
<dbReference type="InterPro" id="IPR019283">
    <property type="entry name" value="DUF2330"/>
</dbReference>
<dbReference type="AlphaFoldDB" id="A0AA40VQM3"/>
<dbReference type="EMBL" id="VJXY01000008">
    <property type="protein sequence ID" value="MBD6616110.1"/>
    <property type="molecule type" value="Genomic_DNA"/>
</dbReference>
<evidence type="ECO:0000313" key="3">
    <source>
        <dbReference type="Proteomes" id="UP001165986"/>
    </source>
</evidence>